<evidence type="ECO:0000313" key="2">
    <source>
        <dbReference type="EMBL" id="MCP9199804.1"/>
    </source>
</evidence>
<accession>A0A9X2I221</accession>
<gene>
    <name evidence="2" type="ORF">MKO06_07805</name>
</gene>
<organism evidence="2 3">
    <name type="scientific">Christiangramia oceanisediminis</name>
    <dbReference type="NCBI Taxonomy" id="2920386"/>
    <lineage>
        <taxon>Bacteria</taxon>
        <taxon>Pseudomonadati</taxon>
        <taxon>Bacteroidota</taxon>
        <taxon>Flavobacteriia</taxon>
        <taxon>Flavobacteriales</taxon>
        <taxon>Flavobacteriaceae</taxon>
        <taxon>Christiangramia</taxon>
    </lineage>
</organism>
<feature type="transmembrane region" description="Helical" evidence="1">
    <location>
        <begin position="139"/>
        <end position="157"/>
    </location>
</feature>
<name>A0A9X2I221_9FLAO</name>
<feature type="transmembrane region" description="Helical" evidence="1">
    <location>
        <begin position="111"/>
        <end position="133"/>
    </location>
</feature>
<comment type="caution">
    <text evidence="2">The sequence shown here is derived from an EMBL/GenBank/DDBJ whole genome shotgun (WGS) entry which is preliminary data.</text>
</comment>
<evidence type="ECO:0000313" key="3">
    <source>
        <dbReference type="Proteomes" id="UP001155280"/>
    </source>
</evidence>
<keyword evidence="1" id="KW-0812">Transmembrane</keyword>
<feature type="transmembrane region" description="Helical" evidence="1">
    <location>
        <begin position="12"/>
        <end position="28"/>
    </location>
</feature>
<keyword evidence="1" id="KW-1133">Transmembrane helix</keyword>
<dbReference type="EMBL" id="JANCNS010000002">
    <property type="protein sequence ID" value="MCP9199804.1"/>
    <property type="molecule type" value="Genomic_DNA"/>
</dbReference>
<feature type="transmembrane region" description="Helical" evidence="1">
    <location>
        <begin position="169"/>
        <end position="186"/>
    </location>
</feature>
<reference evidence="2" key="1">
    <citation type="submission" date="2022-07" db="EMBL/GenBank/DDBJ databases">
        <title>Gramela sediminis sp. nov., isolated from deep-sea sediment of the Indian Ocean.</title>
        <authorList>
            <person name="Shi H."/>
        </authorList>
    </citation>
    <scope>NUCLEOTIDE SEQUENCE</scope>
    <source>
        <strain evidence="2">GC03-9</strain>
    </source>
</reference>
<feature type="transmembrane region" description="Helical" evidence="1">
    <location>
        <begin position="211"/>
        <end position="231"/>
    </location>
</feature>
<evidence type="ECO:0000256" key="1">
    <source>
        <dbReference type="SAM" id="Phobius"/>
    </source>
</evidence>
<feature type="transmembrane region" description="Helical" evidence="1">
    <location>
        <begin position="40"/>
        <end position="61"/>
    </location>
</feature>
<feature type="transmembrane region" description="Helical" evidence="1">
    <location>
        <begin position="81"/>
        <end position="99"/>
    </location>
</feature>
<dbReference type="RefSeq" id="WP_241551618.1">
    <property type="nucleotide sequence ID" value="NZ_JANCNS010000002.1"/>
</dbReference>
<dbReference type="AlphaFoldDB" id="A0A9X2I221"/>
<proteinExistence type="predicted"/>
<dbReference type="Proteomes" id="UP001155280">
    <property type="component" value="Unassembled WGS sequence"/>
</dbReference>
<keyword evidence="3" id="KW-1185">Reference proteome</keyword>
<keyword evidence="1" id="KW-0472">Membrane</keyword>
<sequence length="242" mass="28768">MLEFLIEEKFYHLIFELLAAIAGLIYLRKSVFVEPQVKIFIYYLCYIVFIEYYALLPIYAWLTDYESLSFYEDSVFRTNNWYGNLNLVINTICFSQIFIRSLSSKTQRKILYYGLAAVLIISVVRLASAGIFFSYTDSYVSALQTFFIFLSVCFWYFEILKSNKIINFYSDVKFFISVAIVLWTLLKTPLDIYSKYNNLDNEAFRNLDIEILRYMNIFMYSIYILGFYADYRLSKEPSPLKT</sequence>
<protein>
    <submittedName>
        <fullName evidence="2">Uncharacterized protein</fullName>
    </submittedName>
</protein>